<protein>
    <recommendedName>
        <fullName evidence="4">Cystatin domain-containing protein</fullName>
    </recommendedName>
</protein>
<dbReference type="PANTHER" id="PTHR31228:SF31">
    <property type="entry name" value="CYSTATIN DOMAIN-CONTAINING PROTEIN"/>
    <property type="match status" value="1"/>
</dbReference>
<dbReference type="InterPro" id="IPR006525">
    <property type="entry name" value="Cystatin-related_pln"/>
</dbReference>
<keyword evidence="3" id="KW-1185">Reference proteome</keyword>
<organism evidence="2 3">
    <name type="scientific">Brassica napus</name>
    <name type="common">Rape</name>
    <dbReference type="NCBI Taxonomy" id="3708"/>
    <lineage>
        <taxon>Eukaryota</taxon>
        <taxon>Viridiplantae</taxon>
        <taxon>Streptophyta</taxon>
        <taxon>Embryophyta</taxon>
        <taxon>Tracheophyta</taxon>
        <taxon>Spermatophyta</taxon>
        <taxon>Magnoliopsida</taxon>
        <taxon>eudicotyledons</taxon>
        <taxon>Gunneridae</taxon>
        <taxon>Pentapetalae</taxon>
        <taxon>rosids</taxon>
        <taxon>malvids</taxon>
        <taxon>Brassicales</taxon>
        <taxon>Brassicaceae</taxon>
        <taxon>Brassiceae</taxon>
        <taxon>Brassica</taxon>
    </lineage>
</organism>
<evidence type="ECO:0000313" key="3">
    <source>
        <dbReference type="Proteomes" id="UP000824890"/>
    </source>
</evidence>
<feature type="region of interest" description="Disordered" evidence="1">
    <location>
        <begin position="238"/>
        <end position="264"/>
    </location>
</feature>
<comment type="caution">
    <text evidence="2">The sequence shown here is derived from an EMBL/GenBank/DDBJ whole genome shotgun (WGS) entry which is preliminary data.</text>
</comment>
<feature type="region of interest" description="Disordered" evidence="1">
    <location>
        <begin position="1"/>
        <end position="27"/>
    </location>
</feature>
<evidence type="ECO:0000256" key="1">
    <source>
        <dbReference type="SAM" id="MobiDB-lite"/>
    </source>
</evidence>
<evidence type="ECO:0008006" key="4">
    <source>
        <dbReference type="Google" id="ProtNLM"/>
    </source>
</evidence>
<dbReference type="Proteomes" id="UP000824890">
    <property type="component" value="Unassembled WGS sequence"/>
</dbReference>
<sequence>MERSDPPSPKRQKTEEEATRYNGCPDDDFDFDSDDCSDGEIELFDQELDRSGGGYEIDFKKFRYCFGWRPFHLDDVSFFSDPETNRHFIAKLVNLALDQHNKENKTSLELGKILIANFHPSCGLTFYLSFEVNDPSDGNQTKPYRAVVRYFPGDIEVVSCNPKERIRSKDDLTAAMVSASGGGLAYAFVSKGLKVRPAHALSWAVCYAVASGTMKQSEQEVNIPPAPGARLLILDHIKRSDPPSPKRQKTDEETTCYDGRPEDFDSDECTDEDMQLFDQELDMIGGGFEIDFKKFRYCFGWRPLDLDDSTMVDEPETNRDFIATLVNLALTKYNADKGTSLELGKILIANFHPSCAVTFYISFQVNDPSDGNQTKPYRAVVRYFPGDIEVVSCNPKY</sequence>
<dbReference type="EMBL" id="JAGKQM010000012">
    <property type="protein sequence ID" value="KAH0895306.1"/>
    <property type="molecule type" value="Genomic_DNA"/>
</dbReference>
<reference evidence="2 3" key="1">
    <citation type="submission" date="2021-05" db="EMBL/GenBank/DDBJ databases">
        <title>Genome Assembly of Synthetic Allotetraploid Brassica napus Reveals Homoeologous Exchanges between Subgenomes.</title>
        <authorList>
            <person name="Davis J.T."/>
        </authorList>
    </citation>
    <scope>NUCLEOTIDE SEQUENCE [LARGE SCALE GENOMIC DNA]</scope>
    <source>
        <strain evidence="3">cv. Da-Ae</strain>
        <tissue evidence="2">Seedling</tissue>
    </source>
</reference>
<proteinExistence type="predicted"/>
<dbReference type="NCBIfam" id="TIGR01638">
    <property type="entry name" value="Atha_cystat_rel"/>
    <property type="match status" value="2"/>
</dbReference>
<dbReference type="InterPro" id="IPR046350">
    <property type="entry name" value="Cystatin_sf"/>
</dbReference>
<dbReference type="SUPFAM" id="SSF54403">
    <property type="entry name" value="Cystatin/monellin"/>
    <property type="match status" value="2"/>
</dbReference>
<name>A0ABQ8ARZ0_BRANA</name>
<accession>A0ABQ8ARZ0</accession>
<dbReference type="Gene3D" id="3.10.450.10">
    <property type="match status" value="1"/>
</dbReference>
<gene>
    <name evidence="2" type="ORF">HID58_044874</name>
</gene>
<evidence type="ECO:0000313" key="2">
    <source>
        <dbReference type="EMBL" id="KAH0895306.1"/>
    </source>
</evidence>
<dbReference type="PANTHER" id="PTHR31228">
    <property type="entry name" value="CYSTATIN/MONELLIN SUPERFAMILY PROTEIN"/>
    <property type="match status" value="1"/>
</dbReference>